<evidence type="ECO:0000313" key="2">
    <source>
        <dbReference type="Proteomes" id="UP001440612"/>
    </source>
</evidence>
<keyword evidence="2" id="KW-1185">Reference proteome</keyword>
<dbReference type="EMBL" id="CP150951">
    <property type="protein sequence ID" value="WZC49924.1"/>
    <property type="molecule type" value="Genomic_DNA"/>
</dbReference>
<sequence>MLPISSDKIAEVIILARELDRAENEFDGFVDRLAEDEQAALVAVFWVGRGSFEPENLRDALNTATQEATIPTSEYLKGSPHLSDHLEAGLDALGIDPSVAEDDLY</sequence>
<dbReference type="Pfam" id="PF12616">
    <property type="entry name" value="DUF3775"/>
    <property type="match status" value="1"/>
</dbReference>
<organism evidence="1 2">
    <name type="scientific">Yoonia phaeophyticola</name>
    <dbReference type="NCBI Taxonomy" id="3137369"/>
    <lineage>
        <taxon>Bacteria</taxon>
        <taxon>Pseudomonadati</taxon>
        <taxon>Pseudomonadota</taxon>
        <taxon>Alphaproteobacteria</taxon>
        <taxon>Rhodobacterales</taxon>
        <taxon>Paracoccaceae</taxon>
        <taxon>Yoonia</taxon>
    </lineage>
</organism>
<protein>
    <submittedName>
        <fullName evidence="1">DUF3775 domain-containing protein</fullName>
    </submittedName>
</protein>
<name>A0ABZ2V5T0_9RHOB</name>
<gene>
    <name evidence="1" type="ORF">AABB29_04545</name>
</gene>
<reference evidence="2" key="1">
    <citation type="submission" date="2024-04" db="EMBL/GenBank/DDBJ databases">
        <title>Phylogenomic analyses of a clade within the roseobacter group suggest taxonomic reassignments of species of the genera Aestuariivita, Citreicella, Loktanella, Nautella, Pelagibaca, Ruegeria, Thalassobius, Thiobacimonas and Tropicibacter, and the proposal o.</title>
        <authorList>
            <person name="Jeon C.O."/>
        </authorList>
    </citation>
    <scope>NUCLEOTIDE SEQUENCE [LARGE SCALE GENOMIC DNA]</scope>
    <source>
        <strain evidence="2">BS5-3</strain>
    </source>
</reference>
<evidence type="ECO:0000313" key="1">
    <source>
        <dbReference type="EMBL" id="WZC49924.1"/>
    </source>
</evidence>
<accession>A0ABZ2V5T0</accession>
<proteinExistence type="predicted"/>
<dbReference type="RefSeq" id="WP_341368034.1">
    <property type="nucleotide sequence ID" value="NZ_CP150951.2"/>
</dbReference>
<dbReference type="InterPro" id="IPR022254">
    <property type="entry name" value="DUF3775"/>
</dbReference>
<dbReference type="Proteomes" id="UP001440612">
    <property type="component" value="Chromosome"/>
</dbReference>